<feature type="transmembrane region" description="Helical" evidence="5">
    <location>
        <begin position="196"/>
        <end position="217"/>
    </location>
</feature>
<dbReference type="GO" id="GO:0005375">
    <property type="term" value="F:copper ion transmembrane transporter activity"/>
    <property type="evidence" value="ECO:0007669"/>
    <property type="project" value="UniProtKB-UniRule"/>
</dbReference>
<evidence type="ECO:0000313" key="9">
    <source>
        <dbReference type="Proteomes" id="UP000195871"/>
    </source>
</evidence>
<dbReference type="AlphaFoldDB" id="A0A099P347"/>
<comment type="similarity">
    <text evidence="5">Belongs to the copper transporter (Ctr) (TC 1.A.56) family. SLC31A subfamily.</text>
</comment>
<keyword evidence="2 5" id="KW-0812">Transmembrane</keyword>
<sequence length="262" mass="28387">MDVSNMNDMSMTSSDTTVMSSISPMTGMDMQHTSGMSHMTTASSTVASSTMAGMATMLASSSSAIPSGDSSMSGMDMSGSDSSDGTMSMTMFMSTKYDNVPVFFRSLHAQTGAAAFGIFCVLFFCSFFFRALVFLSAYLEQCVFHNYSNTIIMEDDCECGESETEVKGTPPPPQNPPVPPFGVIIKKMLWMGPNEFFRDIVRLLIAFTMVMFGYGIMLAAMSFVLTYFFAICLGLAFAEVFFNRLSMILGVNKAFGACAGLH</sequence>
<feature type="transmembrane region" description="Helical" evidence="5">
    <location>
        <begin position="223"/>
        <end position="242"/>
    </location>
</feature>
<dbReference type="GO" id="GO:0005886">
    <property type="term" value="C:plasma membrane"/>
    <property type="evidence" value="ECO:0007669"/>
    <property type="project" value="TreeGrafter"/>
</dbReference>
<evidence type="ECO:0000313" key="7">
    <source>
        <dbReference type="EMBL" id="OUT20905.1"/>
    </source>
</evidence>
<dbReference type="VEuPathDB" id="FungiDB:C5L36_0B09320"/>
<name>A0A099P347_PICKU</name>
<keyword evidence="5" id="KW-0406">Ion transport</keyword>
<gene>
    <name evidence="7" type="ORF">CAS74_003901</name>
    <name evidence="6" type="ORF">JL09_g1444</name>
</gene>
<dbReference type="PANTHER" id="PTHR12483:SF27">
    <property type="entry name" value="COPPER TRANSPORT PROTEIN CTR1"/>
    <property type="match status" value="1"/>
</dbReference>
<evidence type="ECO:0000256" key="1">
    <source>
        <dbReference type="ARBA" id="ARBA00004141"/>
    </source>
</evidence>
<evidence type="ECO:0000256" key="3">
    <source>
        <dbReference type="ARBA" id="ARBA00022989"/>
    </source>
</evidence>
<keyword evidence="5" id="KW-0187">Copper transport</keyword>
<reference evidence="7 9" key="3">
    <citation type="submission" date="2017-05" db="EMBL/GenBank/DDBJ databases">
        <title>The Genome Sequence of Candida krusei Ckrusei653.</title>
        <authorList>
            <person name="Cuomo C."/>
            <person name="Forche A."/>
            <person name="Young S."/>
            <person name="Abouelleil A."/>
            <person name="Cao P."/>
            <person name="Chapman S."/>
            <person name="Cusick C."/>
            <person name="Shea T."/>
            <person name="Nusbaum C."/>
            <person name="Birren B."/>
        </authorList>
    </citation>
    <scope>NUCLEOTIDE SEQUENCE [LARGE SCALE GENOMIC DNA]</scope>
    <source>
        <strain evidence="7 9">Ckrusei653</strain>
    </source>
</reference>
<evidence type="ECO:0000313" key="6">
    <source>
        <dbReference type="EMBL" id="KGK39408.1"/>
    </source>
</evidence>
<evidence type="ECO:0000256" key="4">
    <source>
        <dbReference type="ARBA" id="ARBA00023136"/>
    </source>
</evidence>
<proteinExistence type="inferred from homology"/>
<accession>A0A099P347</accession>
<reference evidence="8" key="1">
    <citation type="journal article" date="2014" name="Microb. Cell Fact.">
        <title>Exploiting Issatchenkia orientalis SD108 for succinic acid production.</title>
        <authorList>
            <person name="Xiao H."/>
            <person name="Shao Z."/>
            <person name="Jiang Y."/>
            <person name="Dole S."/>
            <person name="Zhao H."/>
        </authorList>
    </citation>
    <scope>NUCLEOTIDE SEQUENCE [LARGE SCALE GENOMIC DNA]</scope>
    <source>
        <strain evidence="8">SD108</strain>
    </source>
</reference>
<evidence type="ECO:0000256" key="5">
    <source>
        <dbReference type="RuleBase" id="RU367022"/>
    </source>
</evidence>
<dbReference type="HOGENOM" id="CLU_093528_0_0_1"/>
<organism evidence="6 8">
    <name type="scientific">Pichia kudriavzevii</name>
    <name type="common">Yeast</name>
    <name type="synonym">Issatchenkia orientalis</name>
    <dbReference type="NCBI Taxonomy" id="4909"/>
    <lineage>
        <taxon>Eukaryota</taxon>
        <taxon>Fungi</taxon>
        <taxon>Dikarya</taxon>
        <taxon>Ascomycota</taxon>
        <taxon>Saccharomycotina</taxon>
        <taxon>Pichiomycetes</taxon>
        <taxon>Pichiales</taxon>
        <taxon>Pichiaceae</taxon>
        <taxon>Pichia</taxon>
    </lineage>
</organism>
<dbReference type="Proteomes" id="UP000029867">
    <property type="component" value="Unassembled WGS sequence"/>
</dbReference>
<comment type="caution">
    <text evidence="6">The sequence shown here is derived from an EMBL/GenBank/DDBJ whole genome shotgun (WGS) entry which is preliminary data.</text>
</comment>
<comment type="subcellular location">
    <subcellularLocation>
        <location evidence="1 5">Membrane</location>
        <topology evidence="1 5">Multi-pass membrane protein</topology>
    </subcellularLocation>
</comment>
<evidence type="ECO:0000313" key="8">
    <source>
        <dbReference type="Proteomes" id="UP000029867"/>
    </source>
</evidence>
<keyword evidence="5" id="KW-0813">Transport</keyword>
<dbReference type="InterPro" id="IPR007274">
    <property type="entry name" value="Cop_transporter"/>
</dbReference>
<dbReference type="Pfam" id="PF04145">
    <property type="entry name" value="Ctr"/>
    <property type="match status" value="1"/>
</dbReference>
<reference evidence="6" key="2">
    <citation type="submission" date="2014-08" db="EMBL/GenBank/DDBJ databases">
        <title>Exploiting Issatchenkia orientalis SD108 for Succinic Acid Production.</title>
        <authorList>
            <person name="Xiao H."/>
            <person name="Shao Z."/>
            <person name="Jiang Y."/>
            <person name="Dole S."/>
            <person name="Zhao H."/>
        </authorList>
    </citation>
    <scope>NUCLEOTIDE SEQUENCE [LARGE SCALE GENOMIC DNA]</scope>
    <source>
        <strain evidence="6">SD108</strain>
    </source>
</reference>
<feature type="transmembrane region" description="Helical" evidence="5">
    <location>
        <begin position="113"/>
        <end position="139"/>
    </location>
</feature>
<dbReference type="EMBL" id="NHMM01000006">
    <property type="protein sequence ID" value="OUT20905.1"/>
    <property type="molecule type" value="Genomic_DNA"/>
</dbReference>
<dbReference type="PANTHER" id="PTHR12483">
    <property type="entry name" value="SOLUTE CARRIER FAMILY 31 COPPER TRANSPORTERS"/>
    <property type="match status" value="1"/>
</dbReference>
<keyword evidence="4 5" id="KW-0472">Membrane</keyword>
<dbReference type="eggNOG" id="ENOG502QVCV">
    <property type="taxonomic scope" value="Eukaryota"/>
</dbReference>
<evidence type="ECO:0000256" key="2">
    <source>
        <dbReference type="ARBA" id="ARBA00022692"/>
    </source>
</evidence>
<dbReference type="Proteomes" id="UP000195871">
    <property type="component" value="Unassembled WGS sequence"/>
</dbReference>
<keyword evidence="5" id="KW-0186">Copper</keyword>
<protein>
    <recommendedName>
        <fullName evidence="5">Copper transport protein</fullName>
    </recommendedName>
</protein>
<dbReference type="EMBL" id="JQFK01000009">
    <property type="protein sequence ID" value="KGK39408.1"/>
    <property type="molecule type" value="Genomic_DNA"/>
</dbReference>
<keyword evidence="3 5" id="KW-1133">Transmembrane helix</keyword>